<protein>
    <submittedName>
        <fullName evidence="8">C2 domain-containing protein, putative</fullName>
    </submittedName>
</protein>
<feature type="domain" description="C2" evidence="7">
    <location>
        <begin position="195"/>
        <end position="311"/>
    </location>
</feature>
<dbReference type="SMART" id="SM00239">
    <property type="entry name" value="C2"/>
    <property type="match status" value="5"/>
</dbReference>
<evidence type="ECO:0000256" key="1">
    <source>
        <dbReference type="ARBA" id="ARBA00004167"/>
    </source>
</evidence>
<proteinExistence type="predicted"/>
<reference evidence="8" key="2">
    <citation type="submission" date="2013-10" db="EMBL/GenBank/DDBJ databases">
        <authorList>
            <person name="Aslett M."/>
        </authorList>
    </citation>
    <scope>NUCLEOTIDE SEQUENCE [LARGE SCALE GENOMIC DNA]</scope>
    <source>
        <strain evidence="8">Weybridge</strain>
    </source>
</reference>
<evidence type="ECO:0000313" key="8">
    <source>
        <dbReference type="EMBL" id="CDJ61192.1"/>
    </source>
</evidence>
<keyword evidence="4" id="KW-1133">Transmembrane helix</keyword>
<dbReference type="GO" id="GO:0016020">
    <property type="term" value="C:membrane"/>
    <property type="evidence" value="ECO:0007669"/>
    <property type="project" value="UniProtKB-SubCell"/>
</dbReference>
<dbReference type="PANTHER" id="PTHR12546:SF33">
    <property type="entry name" value="SPERM VESICLE FUSION PROTEIN FER-1"/>
    <property type="match status" value="1"/>
</dbReference>
<dbReference type="GO" id="GO:0007009">
    <property type="term" value="P:plasma membrane organization"/>
    <property type="evidence" value="ECO:0007669"/>
    <property type="project" value="TreeGrafter"/>
</dbReference>
<dbReference type="VEuPathDB" id="ToxoDB:EMWEY_00009280"/>
<keyword evidence="3" id="KW-0677">Repeat</keyword>
<reference evidence="8" key="1">
    <citation type="submission" date="2013-10" db="EMBL/GenBank/DDBJ databases">
        <title>Genomic analysis of the causative agents of coccidiosis in chickens.</title>
        <authorList>
            <person name="Reid A.J."/>
            <person name="Blake D."/>
            <person name="Billington K."/>
            <person name="Browne H."/>
            <person name="Dunn M."/>
            <person name="Hung S."/>
            <person name="Kawahara F."/>
            <person name="Miranda-Saavedra D."/>
            <person name="Mourier T."/>
            <person name="Nagra H."/>
            <person name="Otto T.D."/>
            <person name="Rawlings N."/>
            <person name="Sanchez A."/>
            <person name="Sanders M."/>
            <person name="Subramaniam C."/>
            <person name="Tay Y."/>
            <person name="Dear P."/>
            <person name="Doerig C."/>
            <person name="Gruber A."/>
            <person name="Parkinson J."/>
            <person name="Shirley M."/>
            <person name="Wan K.L."/>
            <person name="Berriman M."/>
            <person name="Tomley F."/>
            <person name="Pain A."/>
        </authorList>
    </citation>
    <scope>NUCLEOTIDE SEQUENCE [LARGE SCALE GENOMIC DNA]</scope>
    <source>
        <strain evidence="8">Weybridge</strain>
    </source>
</reference>
<feature type="region of interest" description="Disordered" evidence="6">
    <location>
        <begin position="165"/>
        <end position="184"/>
    </location>
</feature>
<dbReference type="RefSeq" id="XP_013337842.1">
    <property type="nucleotide sequence ID" value="XM_013482388.1"/>
</dbReference>
<evidence type="ECO:0000259" key="7">
    <source>
        <dbReference type="PROSITE" id="PS50004"/>
    </source>
</evidence>
<dbReference type="Gene3D" id="2.60.40.150">
    <property type="entry name" value="C2 domain"/>
    <property type="match status" value="5"/>
</dbReference>
<dbReference type="EMBL" id="HG722023">
    <property type="protein sequence ID" value="CDJ61192.1"/>
    <property type="molecule type" value="Genomic_DNA"/>
</dbReference>
<dbReference type="InterPro" id="IPR000008">
    <property type="entry name" value="C2_dom"/>
</dbReference>
<evidence type="ECO:0000256" key="2">
    <source>
        <dbReference type="ARBA" id="ARBA00022692"/>
    </source>
</evidence>
<evidence type="ECO:0000256" key="6">
    <source>
        <dbReference type="SAM" id="MobiDB-lite"/>
    </source>
</evidence>
<dbReference type="OMA" id="RCYIYAC"/>
<dbReference type="PROSITE" id="PS50004">
    <property type="entry name" value="C2"/>
    <property type="match status" value="4"/>
</dbReference>
<dbReference type="InterPro" id="IPR037721">
    <property type="entry name" value="Ferlin"/>
</dbReference>
<keyword evidence="2" id="KW-0812">Transmembrane</keyword>
<dbReference type="Proteomes" id="UP000030763">
    <property type="component" value="Unassembled WGS sequence"/>
</dbReference>
<dbReference type="Pfam" id="PF00168">
    <property type="entry name" value="C2"/>
    <property type="match status" value="5"/>
</dbReference>
<feature type="domain" description="C2" evidence="7">
    <location>
        <begin position="20"/>
        <end position="142"/>
    </location>
</feature>
<comment type="subcellular location">
    <subcellularLocation>
        <location evidence="1">Membrane</location>
        <topology evidence="1">Single-pass membrane protein</topology>
    </subcellularLocation>
</comment>
<dbReference type="SUPFAM" id="SSF49562">
    <property type="entry name" value="C2 domain (Calcium/lipid-binding domain, CaLB)"/>
    <property type="match status" value="5"/>
</dbReference>
<feature type="domain" description="C2" evidence="7">
    <location>
        <begin position="1051"/>
        <end position="1176"/>
    </location>
</feature>
<sequence length="1442" mass="162171">MEALVCTFKRLEHQPRLRQDLAGAHGTEVPSGTMKKRFSVGFTIHEALNLVRERGRPIDPLVVVRCCGREYRSDIKFAKANVVSWDESHTWTDLELSSDEWAKSFIEFEVQAANAFWRNTTIGLVALQLSLVQKRKTHQVKKSLPLQSPDGADLHGSLRVTVFACGPGESPPSPGEELEDSDNDNQGFIDDLRNVVIDNRQDLVRNEGTRPFHVYVTIHRLEDLPAAPKGLRDPFVVCEFAGCRVRTAQARATSSYTFNECFRIPVMTPVPEDTILIKVWDWNFMSADELLAVGRISFAELRSRHILPRWFNFYGFDVGEIPNFSEVIAQSGKLTPCTYMGRMLLSARAERLDKDAELLAAHSVAAAPYEDPRVIPILLFSDVYEVQGAPGDRIYVEVSCGPLKERTRWVAGDLVKEREREMGEAPSAVAAALEGAKGMANYFLGASPEGQDHFLFSPVDGRIPELRMAVPDDEKQQWDVIINVYAKGISKNMPHATRVAYQRMPLANIPVYVQNNPRAPVWVPLHPMPHLSDKLAPSAVLMTLEKAKTDAAARTKRKHIVAAEYILRTYIYTARKISSPSGALPNPLVQVTCAGVTKETEPCDATSNPVFMECLQLELRLMTDTATRLPTVVPIVASVFDDRSWGRQLLGRAVCHYDRLRGRLRPGEVPSVAEPRWIKLKGGKRLNKHRGDILVCFELIRKKDAETLPAYPMRPLVCMCKLSLSCLNLRDLIMAPKGRPIDFDKLVLGEFDGIRRVRNPILLISVPSFGSLGRDRTVVTLQYERNADGDPSTPNRRWSNGAYESFDILKVASLDVDIPEDPIYDPTLTIQVYDRKIKPKYFIGQFSLSLIPLIPWIADVETALDDVRPSRDYEDSVNLKKLGGFMLGGKGRSQKGFNTVNVVLEAISSADREAAEANKSRYLHQCVVSLWLNPDSLPKILVQSYALPSDRPVLLAGSMFTLNVFIPAKFVLCAEGKRAAEKKTKEQFQRPSVETTVENYLVDVDFPPDPLKKKALGVTQLTGSVKFFVNLTHNDEPSAHVDQTVVPWALNESRLRKHFRGDEAYPKMVKIRVYVIRAINVHLVKGMTSANPYLVFSVGKTRMPFRAENKPGTLNPDFFTMWERDVAFPDESRLEVSVWSAHEKLLQQVDDVFLGSTVIDLEEREGSKAGKTSTSGIKGAVMGMFVRFLANCSWFSKEWQAFMKKNEVPMEYRPLTRRPNGNVTGSIEMWLEMMDSQKAGKVPRFNLQKPSSTDIEIRVVLWGCRGLYFKHLGPNKETVDAVLRCTMDCTKYQGSQPLLQSTDVHYYSKTGAAVFNWRVVYSRVAAPVNSCILQISAYDFRNIGESPFIGEVNLEVRKYLERVAQTMASIEVDAELRLQNRAHESLDVQTFGYVQVTLQFMAQSEATSRPVWDVNTLIAILVSQHRKRGENGKTSWGPPDFA</sequence>
<name>U6MAF2_EIMMA</name>
<keyword evidence="5" id="KW-0472">Membrane</keyword>
<dbReference type="InterPro" id="IPR035892">
    <property type="entry name" value="C2_domain_sf"/>
</dbReference>
<evidence type="ECO:0000256" key="5">
    <source>
        <dbReference type="ARBA" id="ARBA00023136"/>
    </source>
</evidence>
<evidence type="ECO:0000256" key="3">
    <source>
        <dbReference type="ARBA" id="ARBA00022737"/>
    </source>
</evidence>
<dbReference type="CDD" id="cd00030">
    <property type="entry name" value="C2"/>
    <property type="match status" value="2"/>
</dbReference>
<gene>
    <name evidence="8" type="ORF">EMWEY_00009280</name>
</gene>
<accession>U6MAF2</accession>
<dbReference type="GeneID" id="25334914"/>
<feature type="domain" description="C2" evidence="7">
    <location>
        <begin position="545"/>
        <end position="671"/>
    </location>
</feature>
<evidence type="ECO:0000256" key="4">
    <source>
        <dbReference type="ARBA" id="ARBA00022989"/>
    </source>
</evidence>
<organism evidence="8 9">
    <name type="scientific">Eimeria maxima</name>
    <name type="common">Coccidian parasite</name>
    <dbReference type="NCBI Taxonomy" id="5804"/>
    <lineage>
        <taxon>Eukaryota</taxon>
        <taxon>Sar</taxon>
        <taxon>Alveolata</taxon>
        <taxon>Apicomplexa</taxon>
        <taxon>Conoidasida</taxon>
        <taxon>Coccidia</taxon>
        <taxon>Eucoccidiorida</taxon>
        <taxon>Eimeriorina</taxon>
        <taxon>Eimeriidae</taxon>
        <taxon>Eimeria</taxon>
    </lineage>
</organism>
<evidence type="ECO:0000313" key="9">
    <source>
        <dbReference type="Proteomes" id="UP000030763"/>
    </source>
</evidence>
<dbReference type="PANTHER" id="PTHR12546">
    <property type="entry name" value="FER-1-LIKE"/>
    <property type="match status" value="1"/>
</dbReference>
<keyword evidence="9" id="KW-1185">Reference proteome</keyword>
<dbReference type="OrthoDB" id="270970at2759"/>